<dbReference type="Proteomes" id="UP000448177">
    <property type="component" value="Unassembled WGS sequence"/>
</dbReference>
<organism evidence="9 10">
    <name type="scientific">Mediterraneibacter faecis</name>
    <dbReference type="NCBI Taxonomy" id="592978"/>
    <lineage>
        <taxon>Bacteria</taxon>
        <taxon>Bacillati</taxon>
        <taxon>Bacillota</taxon>
        <taxon>Clostridia</taxon>
        <taxon>Lachnospirales</taxon>
        <taxon>Lachnospiraceae</taxon>
        <taxon>Mediterraneibacter</taxon>
    </lineage>
</organism>
<comment type="similarity">
    <text evidence="2">Belongs to the acyltransferase 3 family.</text>
</comment>
<keyword evidence="10" id="KW-1185">Reference proteome</keyword>
<evidence type="ECO:0000256" key="3">
    <source>
        <dbReference type="ARBA" id="ARBA00022475"/>
    </source>
</evidence>
<dbReference type="GO" id="GO:0005886">
    <property type="term" value="C:plasma membrane"/>
    <property type="evidence" value="ECO:0007669"/>
    <property type="project" value="UniProtKB-SubCell"/>
</dbReference>
<evidence type="ECO:0000256" key="1">
    <source>
        <dbReference type="ARBA" id="ARBA00004651"/>
    </source>
</evidence>
<keyword evidence="4 7" id="KW-0812">Transmembrane</keyword>
<proteinExistence type="inferred from homology"/>
<dbReference type="PANTHER" id="PTHR40074">
    <property type="entry name" value="O-ACETYLTRANSFERASE WECH"/>
    <property type="match status" value="1"/>
</dbReference>
<evidence type="ECO:0000256" key="6">
    <source>
        <dbReference type="ARBA" id="ARBA00023136"/>
    </source>
</evidence>
<keyword evidence="5 7" id="KW-1133">Transmembrane helix</keyword>
<evidence type="ECO:0000256" key="2">
    <source>
        <dbReference type="ARBA" id="ARBA00007400"/>
    </source>
</evidence>
<dbReference type="Pfam" id="PF01757">
    <property type="entry name" value="Acyl_transf_3"/>
    <property type="match status" value="1"/>
</dbReference>
<feature type="transmembrane region" description="Helical" evidence="7">
    <location>
        <begin position="317"/>
        <end position="338"/>
    </location>
</feature>
<dbReference type="AlphaFoldDB" id="A0A844KFX0"/>
<dbReference type="PANTHER" id="PTHR40074:SF2">
    <property type="entry name" value="O-ACETYLTRANSFERASE WECH"/>
    <property type="match status" value="1"/>
</dbReference>
<keyword evidence="3" id="KW-1003">Cell membrane</keyword>
<feature type="transmembrane region" description="Helical" evidence="7">
    <location>
        <begin position="159"/>
        <end position="180"/>
    </location>
</feature>
<name>A0A844KFX0_9FIRM</name>
<evidence type="ECO:0000259" key="8">
    <source>
        <dbReference type="Pfam" id="PF01757"/>
    </source>
</evidence>
<feature type="transmembrane region" description="Helical" evidence="7">
    <location>
        <begin position="129"/>
        <end position="147"/>
    </location>
</feature>
<evidence type="ECO:0000313" key="10">
    <source>
        <dbReference type="Proteomes" id="UP000448177"/>
    </source>
</evidence>
<feature type="transmembrane region" description="Helical" evidence="7">
    <location>
        <begin position="55"/>
        <end position="76"/>
    </location>
</feature>
<feature type="transmembrane region" description="Helical" evidence="7">
    <location>
        <begin position="254"/>
        <end position="270"/>
    </location>
</feature>
<reference evidence="9 10" key="1">
    <citation type="journal article" date="2019" name="Nat. Med.">
        <title>A library of human gut bacterial isolates paired with longitudinal multiomics data enables mechanistic microbiome research.</title>
        <authorList>
            <person name="Poyet M."/>
            <person name="Groussin M."/>
            <person name="Gibbons S.M."/>
            <person name="Avila-Pacheco J."/>
            <person name="Jiang X."/>
            <person name="Kearney S.M."/>
            <person name="Perrotta A.R."/>
            <person name="Berdy B."/>
            <person name="Zhao S."/>
            <person name="Lieberman T.D."/>
            <person name="Swanson P.K."/>
            <person name="Smith M."/>
            <person name="Roesemann S."/>
            <person name="Alexander J.E."/>
            <person name="Rich S.A."/>
            <person name="Livny J."/>
            <person name="Vlamakis H."/>
            <person name="Clish C."/>
            <person name="Bullock K."/>
            <person name="Deik A."/>
            <person name="Scott J."/>
            <person name="Pierce K.A."/>
            <person name="Xavier R.J."/>
            <person name="Alm E.J."/>
        </authorList>
    </citation>
    <scope>NUCLEOTIDE SEQUENCE [LARGE SCALE GENOMIC DNA]</scope>
    <source>
        <strain evidence="9 10">BIOML-A1</strain>
    </source>
</reference>
<dbReference type="InterPro" id="IPR002656">
    <property type="entry name" value="Acyl_transf_3_dom"/>
</dbReference>
<comment type="subcellular location">
    <subcellularLocation>
        <location evidence="1">Cell membrane</location>
        <topology evidence="1">Multi-pass membrane protein</topology>
    </subcellularLocation>
</comment>
<keyword evidence="9" id="KW-0808">Transferase</keyword>
<feature type="domain" description="Acyltransferase 3" evidence="8">
    <location>
        <begin position="15"/>
        <end position="333"/>
    </location>
</feature>
<protein>
    <submittedName>
        <fullName evidence="9">Acyltransferase family protein</fullName>
    </submittedName>
</protein>
<dbReference type="GO" id="GO:0016413">
    <property type="term" value="F:O-acetyltransferase activity"/>
    <property type="evidence" value="ECO:0007669"/>
    <property type="project" value="TreeGrafter"/>
</dbReference>
<accession>A0A844KFX0</accession>
<feature type="transmembrane region" description="Helical" evidence="7">
    <location>
        <begin position="88"/>
        <end position="109"/>
    </location>
</feature>
<feature type="transmembrane region" description="Helical" evidence="7">
    <location>
        <begin position="186"/>
        <end position="202"/>
    </location>
</feature>
<evidence type="ECO:0000313" key="9">
    <source>
        <dbReference type="EMBL" id="MTR76217.1"/>
    </source>
</evidence>
<evidence type="ECO:0000256" key="5">
    <source>
        <dbReference type="ARBA" id="ARBA00022989"/>
    </source>
</evidence>
<feature type="transmembrane region" description="Helical" evidence="7">
    <location>
        <begin position="19"/>
        <end position="35"/>
    </location>
</feature>
<keyword evidence="9" id="KW-0012">Acyltransferase</keyword>
<keyword evidence="6 7" id="KW-0472">Membrane</keyword>
<comment type="caution">
    <text evidence="9">The sequence shown here is derived from an EMBL/GenBank/DDBJ whole genome shotgun (WGS) entry which is preliminary data.</text>
</comment>
<feature type="transmembrane region" description="Helical" evidence="7">
    <location>
        <begin position="214"/>
        <end position="234"/>
    </location>
</feature>
<dbReference type="RefSeq" id="WP_155203920.1">
    <property type="nucleotide sequence ID" value="NZ_WNAF01000002.1"/>
</dbReference>
<evidence type="ECO:0000256" key="7">
    <source>
        <dbReference type="SAM" id="Phobius"/>
    </source>
</evidence>
<sequence length="375" mass="44772">MEKSVQSTKIINRNTSIELLRIISMIMIVFHHFAYHGNFEWNFNEVTLPHLWYDFILMGGKVGVDIFVLISGYFLIENTEKLFQPKKLLKFWGQVVFYSIMTYLLSVMLRLNAFEIKQLIKVCLPITYPGWWFASTYFMLYLIHPFLNKLLHGLSKTEYQYLILMMVLCWSIIPTATTQLFESNSLLWFVTLYGIAGYVNLYGGNQKLQSKHYFSLYFMVLIITYTVSTTFLFLGTKKEEWSTHAIDFFEIERLPILLMAITLFMGFVTLKMNYHKWINMIASATFGVYLIHDSSYIRYYLWTNIFKINQYQDSTFLILYSILVVFILYVSCTMIDLIRKKLVEKPYMLFVNHYTYYFLKSFKIICEMFRKWIFG</sequence>
<evidence type="ECO:0000256" key="4">
    <source>
        <dbReference type="ARBA" id="ARBA00022692"/>
    </source>
</evidence>
<feature type="transmembrane region" description="Helical" evidence="7">
    <location>
        <begin position="277"/>
        <end position="297"/>
    </location>
</feature>
<dbReference type="EMBL" id="WNAF01000002">
    <property type="protein sequence ID" value="MTR76217.1"/>
    <property type="molecule type" value="Genomic_DNA"/>
</dbReference>
<gene>
    <name evidence="9" type="ORF">GMD21_05915</name>
</gene>
<dbReference type="GO" id="GO:0009246">
    <property type="term" value="P:enterobacterial common antigen biosynthetic process"/>
    <property type="evidence" value="ECO:0007669"/>
    <property type="project" value="TreeGrafter"/>
</dbReference>